<sequence length="415" mass="44966">MSFFRKKVYACAGFYTVSLGTGRKEFHPKKPRPGLEHYIKDAGLGSIEQIRNPEHIDEGVIGNFVAARFCHQGNLGGFFPYIHDTFQYKPCVRVEGACDSGGLALVAAVKTILADLADSVLCIGVEVQNSVKAVYGADYLAAAGWYSGERKKGHAYFFPDQFSQRAGACFDKFGFEKFRPGMAQWYVNAIENARKNPKAQEYHNRNSDLHATGMTSPNPKAFCEYINVFDCSKVSDGGAALIFASEEGLKKIGVDKKDAVEVVAYAQVQDNLTTPPPDLTKLTTCEIAAKRAYERANIQPKDLCVLDVHDCFTVAGLLAVEAAGFAGYGEGADFVKDGNTKLDGTIPTNTSGGLIGYGHPTGATGVRQAVDVVHQLSSRAGDYQVRISADRPYGMISSMGGNDKTVVAMIFRKTE</sequence>
<dbReference type="InterPro" id="IPR002155">
    <property type="entry name" value="Thiolase"/>
</dbReference>
<evidence type="ECO:0000313" key="2">
    <source>
        <dbReference type="EMBL" id="KPK63735.1"/>
    </source>
</evidence>
<dbReference type="PATRIC" id="fig|1703779.3.peg.1524"/>
<dbReference type="PIRSF" id="PIRSF000429">
    <property type="entry name" value="Ac-CoA_Ac_transf"/>
    <property type="match status" value="1"/>
</dbReference>
<accession>A0A0S8FSR6</accession>
<dbReference type="PANTHER" id="PTHR42870:SF1">
    <property type="entry name" value="NON-SPECIFIC LIPID-TRANSFER PROTEIN-LIKE 2"/>
    <property type="match status" value="1"/>
</dbReference>
<dbReference type="AlphaFoldDB" id="A0A0S8FSR6"/>
<dbReference type="Gene3D" id="3.40.47.10">
    <property type="match status" value="1"/>
</dbReference>
<dbReference type="PANTHER" id="PTHR42870">
    <property type="entry name" value="ACETYL-COA C-ACETYLTRANSFERASE"/>
    <property type="match status" value="1"/>
</dbReference>
<evidence type="ECO:0000313" key="3">
    <source>
        <dbReference type="Proteomes" id="UP000051373"/>
    </source>
</evidence>
<gene>
    <name evidence="2" type="ORF">AMJ83_05950</name>
</gene>
<comment type="caution">
    <text evidence="2">The sequence shown here is derived from an EMBL/GenBank/DDBJ whole genome shotgun (WGS) entry which is preliminary data.</text>
</comment>
<dbReference type="InterPro" id="IPR055140">
    <property type="entry name" value="Thiolase_C_2"/>
</dbReference>
<dbReference type="EMBL" id="LJUJ01000009">
    <property type="protein sequence ID" value="KPK63735.1"/>
    <property type="molecule type" value="Genomic_DNA"/>
</dbReference>
<dbReference type="STRING" id="1703779.AMJ83_05950"/>
<evidence type="ECO:0000259" key="1">
    <source>
        <dbReference type="Pfam" id="PF22691"/>
    </source>
</evidence>
<dbReference type="GO" id="GO:0016747">
    <property type="term" value="F:acyltransferase activity, transferring groups other than amino-acyl groups"/>
    <property type="evidence" value="ECO:0007669"/>
    <property type="project" value="InterPro"/>
</dbReference>
<dbReference type="CDD" id="cd00829">
    <property type="entry name" value="SCP-x_thiolase"/>
    <property type="match status" value="1"/>
</dbReference>
<feature type="domain" description="Thiolase C-terminal" evidence="1">
    <location>
        <begin position="275"/>
        <end position="412"/>
    </location>
</feature>
<dbReference type="Proteomes" id="UP000051373">
    <property type="component" value="Unassembled WGS sequence"/>
</dbReference>
<protein>
    <submittedName>
        <fullName evidence="2">3-ketoacyl-CoA thiolase</fullName>
    </submittedName>
</protein>
<dbReference type="Pfam" id="PF22691">
    <property type="entry name" value="Thiolase_C_1"/>
    <property type="match status" value="1"/>
</dbReference>
<dbReference type="SUPFAM" id="SSF53901">
    <property type="entry name" value="Thiolase-like"/>
    <property type="match status" value="2"/>
</dbReference>
<dbReference type="InterPro" id="IPR016039">
    <property type="entry name" value="Thiolase-like"/>
</dbReference>
<name>A0A0S8FSR6_UNCW3</name>
<organism evidence="2 3">
    <name type="scientific">candidate division WOR_3 bacterium SM23_42</name>
    <dbReference type="NCBI Taxonomy" id="1703779"/>
    <lineage>
        <taxon>Bacteria</taxon>
        <taxon>Bacteria division WOR-3</taxon>
    </lineage>
</organism>
<proteinExistence type="predicted"/>
<reference evidence="2 3" key="1">
    <citation type="journal article" date="2015" name="Microbiome">
        <title>Genomic resolution of linkages in carbon, nitrogen, and sulfur cycling among widespread estuary sediment bacteria.</title>
        <authorList>
            <person name="Baker B.J."/>
            <person name="Lazar C.S."/>
            <person name="Teske A.P."/>
            <person name="Dick G.J."/>
        </authorList>
    </citation>
    <scope>NUCLEOTIDE SEQUENCE [LARGE SCALE GENOMIC DNA]</scope>
    <source>
        <strain evidence="2">SM23_42</strain>
    </source>
</reference>